<reference evidence="2 3" key="1">
    <citation type="journal article" date="2015" name="Genome Biol. Evol.">
        <title>Phylogenomic analyses indicate that early fungi evolved digesting cell walls of algal ancestors of land plants.</title>
        <authorList>
            <person name="Chang Y."/>
            <person name="Wang S."/>
            <person name="Sekimoto S."/>
            <person name="Aerts A.L."/>
            <person name="Choi C."/>
            <person name="Clum A."/>
            <person name="LaButti K.M."/>
            <person name="Lindquist E.A."/>
            <person name="Yee Ngan C."/>
            <person name="Ohm R.A."/>
            <person name="Salamov A.A."/>
            <person name="Grigoriev I.V."/>
            <person name="Spatafora J.W."/>
            <person name="Berbee M.L."/>
        </authorList>
    </citation>
    <scope>NUCLEOTIDE SEQUENCE [LARGE SCALE GENOMIC DNA]</scope>
    <source>
        <strain evidence="2 3">JEL478</strain>
    </source>
</reference>
<dbReference type="PANTHER" id="PTHR14690">
    <property type="entry name" value="IQ MOTIF CONTAINING WITH AAA DOMAIN 1"/>
    <property type="match status" value="1"/>
</dbReference>
<dbReference type="EMBL" id="KQ965747">
    <property type="protein sequence ID" value="KXS17327.1"/>
    <property type="molecule type" value="Genomic_DNA"/>
</dbReference>
<evidence type="ECO:0008006" key="4">
    <source>
        <dbReference type="Google" id="ProtNLM"/>
    </source>
</evidence>
<feature type="compositionally biased region" description="Basic residues" evidence="1">
    <location>
        <begin position="438"/>
        <end position="460"/>
    </location>
</feature>
<organism evidence="2 3">
    <name type="scientific">Gonapodya prolifera (strain JEL478)</name>
    <name type="common">Monoblepharis prolifera</name>
    <dbReference type="NCBI Taxonomy" id="1344416"/>
    <lineage>
        <taxon>Eukaryota</taxon>
        <taxon>Fungi</taxon>
        <taxon>Fungi incertae sedis</taxon>
        <taxon>Chytridiomycota</taxon>
        <taxon>Chytridiomycota incertae sedis</taxon>
        <taxon>Monoblepharidomycetes</taxon>
        <taxon>Monoblepharidales</taxon>
        <taxon>Gonapodyaceae</taxon>
        <taxon>Gonapodya</taxon>
    </lineage>
</organism>
<dbReference type="SUPFAM" id="SSF52540">
    <property type="entry name" value="P-loop containing nucleoside triphosphate hydrolases"/>
    <property type="match status" value="1"/>
</dbReference>
<dbReference type="OMA" id="MVQLRTH"/>
<dbReference type="Gene3D" id="3.40.50.300">
    <property type="entry name" value="P-loop containing nucleotide triphosphate hydrolases"/>
    <property type="match status" value="1"/>
</dbReference>
<dbReference type="PANTHER" id="PTHR14690:SF0">
    <property type="entry name" value="IQ MOTIF CONTAINING WITH AAA DOMAIN 1"/>
    <property type="match status" value="1"/>
</dbReference>
<feature type="compositionally biased region" description="Basic and acidic residues" evidence="1">
    <location>
        <begin position="496"/>
        <end position="514"/>
    </location>
</feature>
<evidence type="ECO:0000313" key="2">
    <source>
        <dbReference type="EMBL" id="KXS17327.1"/>
    </source>
</evidence>
<dbReference type="AlphaFoldDB" id="A0A139AKM7"/>
<feature type="region of interest" description="Disordered" evidence="1">
    <location>
        <begin position="229"/>
        <end position="268"/>
    </location>
</feature>
<gene>
    <name evidence="2" type="ORF">M427DRAFT_30474</name>
</gene>
<name>A0A139AKM7_GONPJ</name>
<feature type="compositionally biased region" description="Basic and acidic residues" evidence="1">
    <location>
        <begin position="352"/>
        <end position="366"/>
    </location>
</feature>
<dbReference type="InterPro" id="IPR027417">
    <property type="entry name" value="P-loop_NTPase"/>
</dbReference>
<feature type="region of interest" description="Disordered" evidence="1">
    <location>
        <begin position="488"/>
        <end position="530"/>
    </location>
</feature>
<evidence type="ECO:0000256" key="1">
    <source>
        <dbReference type="SAM" id="MobiDB-lite"/>
    </source>
</evidence>
<feature type="region of interest" description="Disordered" evidence="1">
    <location>
        <begin position="431"/>
        <end position="462"/>
    </location>
</feature>
<sequence>MSNITYDNAWKRATVHFEHLLSHENPLPVPPNTELDLSLVSSQASTLQAQLVPKDRDGAVQFLVAQYTKYLLLYRQLEKSYDLHVHPQKRRVIKDGLVAAIGRLMEVKAASSPISNKLSELECTDFLALNDVLLDLKLRPSDLAIPVPHFFTEDREGELTERSKMLEQLKAKVLDAEVQKPPVFPELSPEYAAKVIQRSERRRYRGYVARKEYKTMRYDEMVFLGMAPPLPTKHRDKSTQGSAAAEPKPTTTAERNRQRRKKIQRQHEDEYQAQLVAIKDKISKVESPDIRDQITDSFRAFVTSYRREFGKFPELPEEVRFMAPGFSFDEYAKDLAKAAKEAEGLPGSAGGKKSDGKKDAKKDGKGGRTAKRTQARAVNRDWRDRNDRDNLAQKCETDIIKRDKRGEVEVEVKRELIQVLKDELENLRSAAERDAGGKKGKGGKAKEKKKGKKEGKKGKKKEKDLTAVRDINDILAELVQEGICQCLPTYAPSKPSSRDGKSPSEDPGSEDPKRPMSTAEATGRPPTMDDFVGEIDIVATTATNRIIKPTLGELKRVITETCVLPLGLKLPQTPVDPNANEAPPPPPEIPTATSVMLYGPRVVQATGSLLFNLTPSNTAGHYSGKAGTTKMLHMVFKVDKVLAPAVVFIEGAEMVFAKKVPKDDTTEPNRIKKELFKYIKALEPSDRVLVIATSHKPWEGDLKTMQPYFAKYIQCPRPDYSSRRLLLRHFMAQRIAQVSKTSMAVAQGVVTGILARRGFNLSTLVKFMDCMSAGVIKSVVLRTLSERRVVMLQRMPLEVSEFTGPIGSLLPLVDQWRVEETMFKRLLSASGAGAEVEAAPPPKKKK</sequence>
<dbReference type="InterPro" id="IPR052267">
    <property type="entry name" value="N-DRC_Component"/>
</dbReference>
<accession>A0A139AKM7</accession>
<dbReference type="Proteomes" id="UP000070544">
    <property type="component" value="Unassembled WGS sequence"/>
</dbReference>
<proteinExistence type="predicted"/>
<feature type="compositionally biased region" description="Low complexity" evidence="1">
    <location>
        <begin position="243"/>
        <end position="253"/>
    </location>
</feature>
<keyword evidence="3" id="KW-1185">Reference proteome</keyword>
<evidence type="ECO:0000313" key="3">
    <source>
        <dbReference type="Proteomes" id="UP000070544"/>
    </source>
</evidence>
<protein>
    <recommendedName>
        <fullName evidence="4">ATPase AAA-type core domain-containing protein</fullName>
    </recommendedName>
</protein>
<dbReference type="STRING" id="1344416.A0A139AKM7"/>
<dbReference type="OrthoDB" id="3046016at2759"/>
<dbReference type="Gene3D" id="1.10.8.60">
    <property type="match status" value="1"/>
</dbReference>
<feature type="region of interest" description="Disordered" evidence="1">
    <location>
        <begin position="342"/>
        <end position="385"/>
    </location>
</feature>